<keyword evidence="1" id="KW-1133">Transmembrane helix</keyword>
<evidence type="ECO:0000313" key="3">
    <source>
        <dbReference type="Proteomes" id="UP001324115"/>
    </source>
</evidence>
<keyword evidence="3" id="KW-1185">Reference proteome</keyword>
<keyword evidence="1" id="KW-0472">Membrane</keyword>
<dbReference type="EMBL" id="JAXUIC010000004">
    <property type="protein sequence ID" value="KAK4593723.1"/>
    <property type="molecule type" value="Genomic_DNA"/>
</dbReference>
<feature type="transmembrane region" description="Helical" evidence="1">
    <location>
        <begin position="50"/>
        <end position="72"/>
    </location>
</feature>
<dbReference type="AlphaFoldDB" id="A0AAN7ITM4"/>
<feature type="transmembrane region" description="Helical" evidence="1">
    <location>
        <begin position="12"/>
        <end position="38"/>
    </location>
</feature>
<sequence length="115" mass="12389">MGEKGPSPLVPSLLVAALGWFICGPTLAALLESLVSVLRIGEEMEGRVAFSVLMLMLLFLLLFVYSLSLYFPTLGMSSFGSTQQASGSDTDGFGFGFGFGTILLLVLFFILYNLF</sequence>
<accession>A0AAN7ITM4</accession>
<evidence type="ECO:0008006" key="4">
    <source>
        <dbReference type="Google" id="ProtNLM"/>
    </source>
</evidence>
<organism evidence="2 3">
    <name type="scientific">Quercus rubra</name>
    <name type="common">Northern red oak</name>
    <name type="synonym">Quercus borealis</name>
    <dbReference type="NCBI Taxonomy" id="3512"/>
    <lineage>
        <taxon>Eukaryota</taxon>
        <taxon>Viridiplantae</taxon>
        <taxon>Streptophyta</taxon>
        <taxon>Embryophyta</taxon>
        <taxon>Tracheophyta</taxon>
        <taxon>Spermatophyta</taxon>
        <taxon>Magnoliopsida</taxon>
        <taxon>eudicotyledons</taxon>
        <taxon>Gunneridae</taxon>
        <taxon>Pentapetalae</taxon>
        <taxon>rosids</taxon>
        <taxon>fabids</taxon>
        <taxon>Fagales</taxon>
        <taxon>Fagaceae</taxon>
        <taxon>Quercus</taxon>
    </lineage>
</organism>
<proteinExistence type="predicted"/>
<evidence type="ECO:0000313" key="2">
    <source>
        <dbReference type="EMBL" id="KAK4593723.1"/>
    </source>
</evidence>
<feature type="transmembrane region" description="Helical" evidence="1">
    <location>
        <begin position="92"/>
        <end position="114"/>
    </location>
</feature>
<keyword evidence="1" id="KW-0812">Transmembrane</keyword>
<comment type="caution">
    <text evidence="2">The sequence shown here is derived from an EMBL/GenBank/DDBJ whole genome shotgun (WGS) entry which is preliminary data.</text>
</comment>
<dbReference type="Proteomes" id="UP001324115">
    <property type="component" value="Unassembled WGS sequence"/>
</dbReference>
<reference evidence="2 3" key="1">
    <citation type="journal article" date="2023" name="G3 (Bethesda)">
        <title>A haplotype-resolved chromosome-scale genome for Quercus rubra L. provides insights into the genetics of adaptive traits for red oak species.</title>
        <authorList>
            <person name="Kapoor B."/>
            <person name="Jenkins J."/>
            <person name="Schmutz J."/>
            <person name="Zhebentyayeva T."/>
            <person name="Kuelheim C."/>
            <person name="Coggeshall M."/>
            <person name="Heim C."/>
            <person name="Lasky J.R."/>
            <person name="Leites L."/>
            <person name="Islam-Faridi N."/>
            <person name="Romero-Severson J."/>
            <person name="DeLeo V.L."/>
            <person name="Lucas S.M."/>
            <person name="Lazic D."/>
            <person name="Gailing O."/>
            <person name="Carlson J."/>
            <person name="Staton M."/>
        </authorList>
    </citation>
    <scope>NUCLEOTIDE SEQUENCE [LARGE SCALE GENOMIC DNA]</scope>
    <source>
        <strain evidence="2">Pseudo-F2</strain>
    </source>
</reference>
<evidence type="ECO:0000256" key="1">
    <source>
        <dbReference type="SAM" id="Phobius"/>
    </source>
</evidence>
<protein>
    <recommendedName>
        <fullName evidence="4">Transmembrane protein</fullName>
    </recommendedName>
</protein>
<gene>
    <name evidence="2" type="ORF">RGQ29_017719</name>
</gene>
<name>A0AAN7ITM4_QUERU</name>